<dbReference type="SUPFAM" id="SSF51735">
    <property type="entry name" value="NAD(P)-binding Rossmann-fold domains"/>
    <property type="match status" value="1"/>
</dbReference>
<evidence type="ECO:0000256" key="1">
    <source>
        <dbReference type="ARBA" id="ARBA00008072"/>
    </source>
</evidence>
<dbReference type="InterPro" id="IPR011032">
    <property type="entry name" value="GroES-like_sf"/>
</dbReference>
<dbReference type="InterPro" id="IPR013149">
    <property type="entry name" value="ADH-like_C"/>
</dbReference>
<evidence type="ECO:0000313" key="4">
    <source>
        <dbReference type="EMBL" id="KAF1939302.1"/>
    </source>
</evidence>
<dbReference type="SUPFAM" id="SSF50129">
    <property type="entry name" value="GroES-like"/>
    <property type="match status" value="1"/>
</dbReference>
<dbReference type="SMART" id="SM00829">
    <property type="entry name" value="PKS_ER"/>
    <property type="match status" value="1"/>
</dbReference>
<keyword evidence="2" id="KW-0560">Oxidoreductase</keyword>
<dbReference type="GO" id="GO:0016651">
    <property type="term" value="F:oxidoreductase activity, acting on NAD(P)H"/>
    <property type="evidence" value="ECO:0007669"/>
    <property type="project" value="InterPro"/>
</dbReference>
<protein>
    <submittedName>
        <fullName evidence="4">NAD(P)-binding protein</fullName>
    </submittedName>
</protein>
<dbReference type="EMBL" id="ML976084">
    <property type="protein sequence ID" value="KAF1939302.1"/>
    <property type="molecule type" value="Genomic_DNA"/>
</dbReference>
<name>A0A6A5SHG4_9PLEO</name>
<dbReference type="Gene3D" id="3.40.50.720">
    <property type="entry name" value="NAD(P)-binding Rossmann-like Domain"/>
    <property type="match status" value="1"/>
</dbReference>
<evidence type="ECO:0000259" key="3">
    <source>
        <dbReference type="SMART" id="SM00829"/>
    </source>
</evidence>
<proteinExistence type="inferred from homology"/>
<dbReference type="InterPro" id="IPR020843">
    <property type="entry name" value="ER"/>
</dbReference>
<dbReference type="PANTHER" id="PTHR45348:SF7">
    <property type="entry name" value="ZINC BINDING OXIDOREDUCTASE, PUTATIVE-RELATED"/>
    <property type="match status" value="1"/>
</dbReference>
<comment type="similarity">
    <text evidence="1">Belongs to the zinc-containing alcohol dehydrogenase family.</text>
</comment>
<dbReference type="Gene3D" id="3.90.180.10">
    <property type="entry name" value="Medium-chain alcohol dehydrogenases, catalytic domain"/>
    <property type="match status" value="1"/>
</dbReference>
<feature type="domain" description="Enoyl reductase (ER)" evidence="3">
    <location>
        <begin position="12"/>
        <end position="348"/>
    </location>
</feature>
<dbReference type="CDD" id="cd08249">
    <property type="entry name" value="enoyl_reductase_like"/>
    <property type="match status" value="1"/>
</dbReference>
<dbReference type="InterPro" id="IPR047122">
    <property type="entry name" value="Trans-enoyl_RdTase-like"/>
</dbReference>
<evidence type="ECO:0000313" key="5">
    <source>
        <dbReference type="Proteomes" id="UP000800038"/>
    </source>
</evidence>
<dbReference type="PANTHER" id="PTHR45348">
    <property type="entry name" value="HYPOTHETICAL OXIDOREDUCTASE (EUROFUNG)"/>
    <property type="match status" value="1"/>
</dbReference>
<dbReference type="AlphaFoldDB" id="A0A6A5SHG4"/>
<accession>A0A6A5SHG4</accession>
<dbReference type="Pfam" id="PF00107">
    <property type="entry name" value="ADH_zinc_N"/>
    <property type="match status" value="1"/>
</dbReference>
<dbReference type="Proteomes" id="UP000800038">
    <property type="component" value="Unassembled WGS sequence"/>
</dbReference>
<dbReference type="InterPro" id="IPR036291">
    <property type="entry name" value="NAD(P)-bd_dom_sf"/>
</dbReference>
<gene>
    <name evidence="4" type="ORF">EJ02DRAFT_408777</name>
</gene>
<reference evidence="4" key="1">
    <citation type="journal article" date="2020" name="Stud. Mycol.">
        <title>101 Dothideomycetes genomes: a test case for predicting lifestyles and emergence of pathogens.</title>
        <authorList>
            <person name="Haridas S."/>
            <person name="Albert R."/>
            <person name="Binder M."/>
            <person name="Bloem J."/>
            <person name="Labutti K."/>
            <person name="Salamov A."/>
            <person name="Andreopoulos B."/>
            <person name="Baker S."/>
            <person name="Barry K."/>
            <person name="Bills G."/>
            <person name="Bluhm B."/>
            <person name="Cannon C."/>
            <person name="Castanera R."/>
            <person name="Culley D."/>
            <person name="Daum C."/>
            <person name="Ezra D."/>
            <person name="Gonzalez J."/>
            <person name="Henrissat B."/>
            <person name="Kuo A."/>
            <person name="Liang C."/>
            <person name="Lipzen A."/>
            <person name="Lutzoni F."/>
            <person name="Magnuson J."/>
            <person name="Mondo S."/>
            <person name="Nolan M."/>
            <person name="Ohm R."/>
            <person name="Pangilinan J."/>
            <person name="Park H.-J."/>
            <person name="Ramirez L."/>
            <person name="Alfaro M."/>
            <person name="Sun H."/>
            <person name="Tritt A."/>
            <person name="Yoshinaga Y."/>
            <person name="Zwiers L.-H."/>
            <person name="Turgeon B."/>
            <person name="Goodwin S."/>
            <person name="Spatafora J."/>
            <person name="Crous P."/>
            <person name="Grigoriev I."/>
        </authorList>
    </citation>
    <scope>NUCLEOTIDE SEQUENCE</scope>
    <source>
        <strain evidence="4">CBS 161.51</strain>
    </source>
</reference>
<sequence length="353" mass="37755">MSLNSSKALFVDQDANFSVRDDIYHEHNDPNELFIETLYSGVNPADSKHATLLGIRSTVIGYDFCGRILSAPSGSNFSNGDIVAGYTPSRIGRPTKYGTHQPQLLCPEDLVFRVPSNLSESHAAALTVVAMTAADAVFNIFKLPLPTTPAVFSSPILIWGASSSVGICAVQFLRASGCQNIFVTASPARHALLRSLGATHVFDYSSSTVVGDIAAAVEALGQGPITNALDAVGTFTTPSSADMVAQSVKNSAAILASVVKFDEGFQMPLALIKDGFHVHPLGAPHPISIPAQPERHWRAWEGFQWAVKNYGTKFKLPSVEVFDGTAEDALQEIIKVGGEGRGFGKLVIRQPFR</sequence>
<organism evidence="4 5">
    <name type="scientific">Clathrospora elynae</name>
    <dbReference type="NCBI Taxonomy" id="706981"/>
    <lineage>
        <taxon>Eukaryota</taxon>
        <taxon>Fungi</taxon>
        <taxon>Dikarya</taxon>
        <taxon>Ascomycota</taxon>
        <taxon>Pezizomycotina</taxon>
        <taxon>Dothideomycetes</taxon>
        <taxon>Pleosporomycetidae</taxon>
        <taxon>Pleosporales</taxon>
        <taxon>Diademaceae</taxon>
        <taxon>Clathrospora</taxon>
    </lineage>
</organism>
<evidence type="ECO:0000256" key="2">
    <source>
        <dbReference type="ARBA" id="ARBA00023002"/>
    </source>
</evidence>
<dbReference type="OrthoDB" id="10257049at2759"/>
<keyword evidence="5" id="KW-1185">Reference proteome</keyword>